<sequence>MESIRIDGQLITPVSARSYQELIKLELNNHDVNQAFPYKPDTPRFSISVDDVY</sequence>
<reference evidence="1 2" key="1">
    <citation type="submission" date="2023-03" db="EMBL/GenBank/DDBJ databases">
        <title>Thalassotalea loyana LMG 22536T draft genome sequence.</title>
        <authorList>
            <person name="Sawabe T."/>
        </authorList>
    </citation>
    <scope>NUCLEOTIDE SEQUENCE [LARGE SCALE GENOMIC DNA]</scope>
    <source>
        <strain evidence="1 2">LMG 22536</strain>
    </source>
</reference>
<dbReference type="EMBL" id="BSSV01000003">
    <property type="protein sequence ID" value="GLX85302.1"/>
    <property type="molecule type" value="Genomic_DNA"/>
</dbReference>
<comment type="caution">
    <text evidence="1">The sequence shown here is derived from an EMBL/GenBank/DDBJ whole genome shotgun (WGS) entry which is preliminary data.</text>
</comment>
<protein>
    <submittedName>
        <fullName evidence="1">Uncharacterized protein</fullName>
    </submittedName>
</protein>
<evidence type="ECO:0000313" key="1">
    <source>
        <dbReference type="EMBL" id="GLX85302.1"/>
    </source>
</evidence>
<accession>A0ABQ6HB10</accession>
<organism evidence="1 2">
    <name type="scientific">Thalassotalea loyana</name>
    <dbReference type="NCBI Taxonomy" id="280483"/>
    <lineage>
        <taxon>Bacteria</taxon>
        <taxon>Pseudomonadati</taxon>
        <taxon>Pseudomonadota</taxon>
        <taxon>Gammaproteobacteria</taxon>
        <taxon>Alteromonadales</taxon>
        <taxon>Colwelliaceae</taxon>
        <taxon>Thalassotalea</taxon>
    </lineage>
</organism>
<proteinExistence type="predicted"/>
<evidence type="ECO:0000313" key="2">
    <source>
        <dbReference type="Proteomes" id="UP001157134"/>
    </source>
</evidence>
<gene>
    <name evidence="1" type="ORF">tloyanaT_15540</name>
</gene>
<dbReference type="Proteomes" id="UP001157134">
    <property type="component" value="Unassembled WGS sequence"/>
</dbReference>
<dbReference type="RefSeq" id="WP_284297284.1">
    <property type="nucleotide sequence ID" value="NZ_BSSV01000003.1"/>
</dbReference>
<keyword evidence="2" id="KW-1185">Reference proteome</keyword>
<name>A0ABQ6HB10_9GAMM</name>